<gene>
    <name evidence="1" type="ORF">K1718_23980</name>
</gene>
<protein>
    <submittedName>
        <fullName evidence="1">Uncharacterized protein</fullName>
    </submittedName>
</protein>
<sequence length="116" mass="12865">MPTFVKALASCVLLLLLGSYGLAKGLLTSTEAEERVETSYLKDQPIDLRVRRELTIERPYGWVVYVVPARFLETGNNNDLAPGIGPLYVLKNGTVIPLPTHLPPDVSIKQFEKSLK</sequence>
<keyword evidence="2" id="KW-1185">Reference proteome</keyword>
<dbReference type="EMBL" id="CP120863">
    <property type="protein sequence ID" value="WFE89182.1"/>
    <property type="molecule type" value="Genomic_DNA"/>
</dbReference>
<name>A0ABY8F134_9HYPH</name>
<organism evidence="1 2">
    <name type="scientific">Roseibium porphyridii</name>
    <dbReference type="NCBI Taxonomy" id="2866279"/>
    <lineage>
        <taxon>Bacteria</taxon>
        <taxon>Pseudomonadati</taxon>
        <taxon>Pseudomonadota</taxon>
        <taxon>Alphaproteobacteria</taxon>
        <taxon>Hyphomicrobiales</taxon>
        <taxon>Stappiaceae</taxon>
        <taxon>Roseibium</taxon>
    </lineage>
</organism>
<evidence type="ECO:0000313" key="2">
    <source>
        <dbReference type="Proteomes" id="UP001209803"/>
    </source>
</evidence>
<reference evidence="1 2" key="1">
    <citation type="submission" date="2023-03" db="EMBL/GenBank/DDBJ databases">
        <title>Roseibium porphyridii sp. nov. and Roseibium rhodosorbium sp. nov. isolated from marine algae, Porphyridium cruentum and Rhodosorus marinus, respectively.</title>
        <authorList>
            <person name="Lee M.W."/>
            <person name="Choi B.J."/>
            <person name="Lee J.K."/>
            <person name="Choi D.G."/>
            <person name="Baek J.H."/>
            <person name="Bayburt H."/>
            <person name="Kim J.M."/>
            <person name="Han D.M."/>
            <person name="Kim K.H."/>
            <person name="Jeon C.O."/>
        </authorList>
    </citation>
    <scope>NUCLEOTIDE SEQUENCE [LARGE SCALE GENOMIC DNA]</scope>
    <source>
        <strain evidence="1 2">KMA01</strain>
    </source>
</reference>
<dbReference type="RefSeq" id="WP_265680582.1">
    <property type="nucleotide sequence ID" value="NZ_CP120863.1"/>
</dbReference>
<proteinExistence type="predicted"/>
<accession>A0ABY8F134</accession>
<dbReference type="Proteomes" id="UP001209803">
    <property type="component" value="Chromosome"/>
</dbReference>
<evidence type="ECO:0000313" key="1">
    <source>
        <dbReference type="EMBL" id="WFE89182.1"/>
    </source>
</evidence>